<evidence type="ECO:0000256" key="1">
    <source>
        <dbReference type="SAM" id="MobiDB-lite"/>
    </source>
</evidence>
<name>A0A9W7B5W2_9STRA</name>
<dbReference type="AlphaFoldDB" id="A0A9W7B5W2"/>
<organism evidence="2 3">
    <name type="scientific">Triparma strigata</name>
    <dbReference type="NCBI Taxonomy" id="1606541"/>
    <lineage>
        <taxon>Eukaryota</taxon>
        <taxon>Sar</taxon>
        <taxon>Stramenopiles</taxon>
        <taxon>Ochrophyta</taxon>
        <taxon>Bolidophyceae</taxon>
        <taxon>Parmales</taxon>
        <taxon>Triparmaceae</taxon>
        <taxon>Triparma</taxon>
    </lineage>
</organism>
<dbReference type="OrthoDB" id="10651568at2759"/>
<feature type="compositionally biased region" description="Low complexity" evidence="1">
    <location>
        <begin position="38"/>
        <end position="52"/>
    </location>
</feature>
<feature type="compositionally biased region" description="Basic and acidic residues" evidence="1">
    <location>
        <begin position="149"/>
        <end position="175"/>
    </location>
</feature>
<feature type="compositionally biased region" description="Basic and acidic residues" evidence="1">
    <location>
        <begin position="333"/>
        <end position="348"/>
    </location>
</feature>
<accession>A0A9W7B5W2</accession>
<gene>
    <name evidence="2" type="ORF">TrST_g2115</name>
</gene>
<feature type="region of interest" description="Disordered" evidence="1">
    <location>
        <begin position="15"/>
        <end position="77"/>
    </location>
</feature>
<dbReference type="Proteomes" id="UP001165085">
    <property type="component" value="Unassembled WGS sequence"/>
</dbReference>
<protein>
    <submittedName>
        <fullName evidence="2">Uncharacterized protein</fullName>
    </submittedName>
</protein>
<evidence type="ECO:0000313" key="3">
    <source>
        <dbReference type="Proteomes" id="UP001165085"/>
    </source>
</evidence>
<proteinExistence type="predicted"/>
<dbReference type="EMBL" id="BRXY01000293">
    <property type="protein sequence ID" value="GMH84417.1"/>
    <property type="molecule type" value="Genomic_DNA"/>
</dbReference>
<keyword evidence="3" id="KW-1185">Reference proteome</keyword>
<comment type="caution">
    <text evidence="2">The sequence shown here is derived from an EMBL/GenBank/DDBJ whole genome shotgun (WGS) entry which is preliminary data.</text>
</comment>
<reference evidence="3" key="1">
    <citation type="journal article" date="2023" name="Commun. Biol.">
        <title>Genome analysis of Parmales, the sister group of diatoms, reveals the evolutionary specialization of diatoms from phago-mixotrophs to photoautotrophs.</title>
        <authorList>
            <person name="Ban H."/>
            <person name="Sato S."/>
            <person name="Yoshikawa S."/>
            <person name="Yamada K."/>
            <person name="Nakamura Y."/>
            <person name="Ichinomiya M."/>
            <person name="Sato N."/>
            <person name="Blanc-Mathieu R."/>
            <person name="Endo H."/>
            <person name="Kuwata A."/>
            <person name="Ogata H."/>
        </authorList>
    </citation>
    <scope>NUCLEOTIDE SEQUENCE [LARGE SCALE GENOMIC DNA]</scope>
    <source>
        <strain evidence="3">NIES 3701</strain>
    </source>
</reference>
<feature type="region of interest" description="Disordered" evidence="1">
    <location>
        <begin position="131"/>
        <end position="175"/>
    </location>
</feature>
<feature type="region of interest" description="Disordered" evidence="1">
    <location>
        <begin position="327"/>
        <end position="365"/>
    </location>
</feature>
<evidence type="ECO:0000313" key="2">
    <source>
        <dbReference type="EMBL" id="GMH84417.1"/>
    </source>
</evidence>
<sequence>MVRFVTSKAAGSSINLSWGADDDSQRFSRGAPATSSRQNFPVQNQYQQQQPVHNSMPERAAPVYNTSHGAPSRVSDKSDFIANQMALRQMEHELKYAKHMQAPAGASAEQFTSSDDLFLTAAHERPQQKIRGSAFKQPHHPHRQGSQVFKDEEVAEQARRIEDERDRREREREERQLYQAVQPGNNLNRHVTGQSYAQKCMQDMQEKQMRALQERQAQIEAERRDEERVRREAMQLRMQVQEEVNKQAQRHALVEKREAIAKQWQENNSVGGGVGAHAGAGAVVKAHSTADYFENRLSKQPTAHLSKLQQMREARWEREKMEMGRGVVAKAGIENERPNRMVREKEGGGGRMASQISNGPGGVPW</sequence>